<keyword evidence="2" id="KW-1185">Reference proteome</keyword>
<dbReference type="EMBL" id="CAKOFQ010008150">
    <property type="protein sequence ID" value="CAH2012163.1"/>
    <property type="molecule type" value="Genomic_DNA"/>
</dbReference>
<comment type="caution">
    <text evidence="1">The sequence shown here is derived from an EMBL/GenBank/DDBJ whole genome shotgun (WGS) entry which is preliminary data.</text>
</comment>
<evidence type="ECO:0000313" key="2">
    <source>
        <dbReference type="Proteomes" id="UP001152888"/>
    </source>
</evidence>
<dbReference type="Proteomes" id="UP001152888">
    <property type="component" value="Unassembled WGS sequence"/>
</dbReference>
<proteinExistence type="predicted"/>
<sequence>MLGRQYIGLYMESCFTCCIFNVSRHFIQKATQRVLQQFRNEYCAEKLIQITFEIIYQNCQVRGSSMIGLFYAMNARLFLNRIYSR</sequence>
<evidence type="ECO:0000313" key="1">
    <source>
        <dbReference type="EMBL" id="CAH2012163.1"/>
    </source>
</evidence>
<reference evidence="1" key="1">
    <citation type="submission" date="2022-03" db="EMBL/GenBank/DDBJ databases">
        <authorList>
            <person name="Sayadi A."/>
        </authorList>
    </citation>
    <scope>NUCLEOTIDE SEQUENCE</scope>
</reference>
<protein>
    <submittedName>
        <fullName evidence="1">Uncharacterized protein</fullName>
    </submittedName>
</protein>
<dbReference type="AlphaFoldDB" id="A0A9P0M5I5"/>
<accession>A0A9P0M5I5</accession>
<gene>
    <name evidence="1" type="ORF">ACAOBT_LOCUS32671</name>
</gene>
<name>A0A9P0M5I5_ACAOB</name>
<organism evidence="1 2">
    <name type="scientific">Acanthoscelides obtectus</name>
    <name type="common">Bean weevil</name>
    <name type="synonym">Bruchus obtectus</name>
    <dbReference type="NCBI Taxonomy" id="200917"/>
    <lineage>
        <taxon>Eukaryota</taxon>
        <taxon>Metazoa</taxon>
        <taxon>Ecdysozoa</taxon>
        <taxon>Arthropoda</taxon>
        <taxon>Hexapoda</taxon>
        <taxon>Insecta</taxon>
        <taxon>Pterygota</taxon>
        <taxon>Neoptera</taxon>
        <taxon>Endopterygota</taxon>
        <taxon>Coleoptera</taxon>
        <taxon>Polyphaga</taxon>
        <taxon>Cucujiformia</taxon>
        <taxon>Chrysomeloidea</taxon>
        <taxon>Chrysomelidae</taxon>
        <taxon>Bruchinae</taxon>
        <taxon>Bruchini</taxon>
        <taxon>Acanthoscelides</taxon>
    </lineage>
</organism>